<dbReference type="InterPro" id="IPR026017">
    <property type="entry name" value="Lumazine-bd_dom"/>
</dbReference>
<dbReference type="GO" id="GO:0004746">
    <property type="term" value="F:riboflavin synthase activity"/>
    <property type="evidence" value="ECO:0007669"/>
    <property type="project" value="UniProtKB-EC"/>
</dbReference>
<keyword evidence="14" id="KW-1185">Reference proteome</keyword>
<name>A0ABS7U1G7_9BACT</name>
<dbReference type="RefSeq" id="WP_224196094.1">
    <property type="nucleotide sequence ID" value="NZ_JAIRAU010000047.1"/>
</dbReference>
<evidence type="ECO:0000256" key="3">
    <source>
        <dbReference type="ARBA" id="ARBA00004887"/>
    </source>
</evidence>
<evidence type="ECO:0000259" key="12">
    <source>
        <dbReference type="PROSITE" id="PS51177"/>
    </source>
</evidence>
<feature type="domain" description="Lumazine-binding" evidence="12">
    <location>
        <begin position="1"/>
        <end position="96"/>
    </location>
</feature>
<dbReference type="PANTHER" id="PTHR21098:SF12">
    <property type="entry name" value="RIBOFLAVIN SYNTHASE"/>
    <property type="match status" value="1"/>
</dbReference>
<protein>
    <recommendedName>
        <fullName evidence="5 9">Riboflavin synthase</fullName>
        <ecNumber evidence="4 9">2.5.1.9</ecNumber>
    </recommendedName>
</protein>
<keyword evidence="7 13" id="KW-0808">Transferase</keyword>
<keyword evidence="8" id="KW-0677">Repeat</keyword>
<evidence type="ECO:0000256" key="7">
    <source>
        <dbReference type="ARBA" id="ARBA00022679"/>
    </source>
</evidence>
<dbReference type="InterPro" id="IPR017938">
    <property type="entry name" value="Riboflavin_synthase-like_b-brl"/>
</dbReference>
<evidence type="ECO:0000256" key="1">
    <source>
        <dbReference type="ARBA" id="ARBA00000968"/>
    </source>
</evidence>
<evidence type="ECO:0000313" key="13">
    <source>
        <dbReference type="EMBL" id="MBZ5714367.1"/>
    </source>
</evidence>
<dbReference type="Gene3D" id="2.40.30.20">
    <property type="match status" value="2"/>
</dbReference>
<dbReference type="EMBL" id="JAIRAU010000047">
    <property type="protein sequence ID" value="MBZ5714367.1"/>
    <property type="molecule type" value="Genomic_DNA"/>
</dbReference>
<evidence type="ECO:0000256" key="10">
    <source>
        <dbReference type="PROSITE-ProRule" id="PRU00524"/>
    </source>
</evidence>
<evidence type="ECO:0000256" key="2">
    <source>
        <dbReference type="ARBA" id="ARBA00002803"/>
    </source>
</evidence>
<evidence type="ECO:0000256" key="8">
    <source>
        <dbReference type="ARBA" id="ARBA00022737"/>
    </source>
</evidence>
<dbReference type="EC" id="2.5.1.9" evidence="4 9"/>
<comment type="catalytic activity">
    <reaction evidence="1">
        <text>2 6,7-dimethyl-8-(1-D-ribityl)lumazine + H(+) = 5-amino-6-(D-ribitylamino)uracil + riboflavin</text>
        <dbReference type="Rhea" id="RHEA:20772"/>
        <dbReference type="ChEBI" id="CHEBI:15378"/>
        <dbReference type="ChEBI" id="CHEBI:15934"/>
        <dbReference type="ChEBI" id="CHEBI:57986"/>
        <dbReference type="ChEBI" id="CHEBI:58201"/>
        <dbReference type="EC" id="2.5.1.9"/>
    </reaction>
</comment>
<feature type="domain" description="Lumazine-binding" evidence="12">
    <location>
        <begin position="97"/>
        <end position="193"/>
    </location>
</feature>
<comment type="pathway">
    <text evidence="3">Cofactor biosynthesis; riboflavin biosynthesis; riboflavin from 2-hydroxy-3-oxobutyl phosphate and 5-amino-6-(D-ribitylamino)uracil: step 2/2.</text>
</comment>
<organism evidence="13 14">
    <name type="scientific">Nannocystis pusilla</name>
    <dbReference type="NCBI Taxonomy" id="889268"/>
    <lineage>
        <taxon>Bacteria</taxon>
        <taxon>Pseudomonadati</taxon>
        <taxon>Myxococcota</taxon>
        <taxon>Polyangia</taxon>
        <taxon>Nannocystales</taxon>
        <taxon>Nannocystaceae</taxon>
        <taxon>Nannocystis</taxon>
    </lineage>
</organism>
<dbReference type="CDD" id="cd00402">
    <property type="entry name" value="Riboflavin_synthase_like"/>
    <property type="match status" value="1"/>
</dbReference>
<evidence type="ECO:0000313" key="14">
    <source>
        <dbReference type="Proteomes" id="UP001139031"/>
    </source>
</evidence>
<sequence length="251" mass="25707">MFTGLVRGVGTVERVIPGAQRRTFVIRYALSEGDRSLGASVAISGVCLTVVASTAGDFTVEAAFETLAVTTLGELRPGSRVNLEPALRLGDALGGHLVSGHVDGLARVRSRVARGDAVEMWFDVPGELARYIAVKGSVCVDGVSLTVNAVDPRGFAVGLIPHTLAATTLADLKVGDALNLEVDLLARYVARLLGAGAEAGRAAAPAVTREALVRAGYLDAAAGYAAAADVNADSGDRSEAPCPEAPVSKNS</sequence>
<evidence type="ECO:0000256" key="5">
    <source>
        <dbReference type="ARBA" id="ARBA00013950"/>
    </source>
</evidence>
<proteinExistence type="predicted"/>
<keyword evidence="6" id="KW-0686">Riboflavin biosynthesis</keyword>
<feature type="region of interest" description="Disordered" evidence="11">
    <location>
        <begin position="231"/>
        <end position="251"/>
    </location>
</feature>
<dbReference type="Proteomes" id="UP001139031">
    <property type="component" value="Unassembled WGS sequence"/>
</dbReference>
<reference evidence="13" key="1">
    <citation type="submission" date="2021-08" db="EMBL/GenBank/DDBJ databases">
        <authorList>
            <person name="Stevens D.C."/>
        </authorList>
    </citation>
    <scope>NUCLEOTIDE SEQUENCE</scope>
    <source>
        <strain evidence="13">DSM 53165</strain>
    </source>
</reference>
<dbReference type="NCBIfam" id="NF006767">
    <property type="entry name" value="PRK09289.1"/>
    <property type="match status" value="1"/>
</dbReference>
<evidence type="ECO:0000256" key="4">
    <source>
        <dbReference type="ARBA" id="ARBA00012827"/>
    </source>
</evidence>
<dbReference type="InterPro" id="IPR001783">
    <property type="entry name" value="Lumazine-bd"/>
</dbReference>
<dbReference type="InterPro" id="IPR023366">
    <property type="entry name" value="ATP_synth_asu-like_sf"/>
</dbReference>
<evidence type="ECO:0000256" key="6">
    <source>
        <dbReference type="ARBA" id="ARBA00022619"/>
    </source>
</evidence>
<evidence type="ECO:0000256" key="9">
    <source>
        <dbReference type="NCBIfam" id="TIGR00187"/>
    </source>
</evidence>
<evidence type="ECO:0000256" key="11">
    <source>
        <dbReference type="SAM" id="MobiDB-lite"/>
    </source>
</evidence>
<feature type="repeat" description="Lumazine-binding" evidence="10">
    <location>
        <begin position="97"/>
        <end position="193"/>
    </location>
</feature>
<comment type="function">
    <text evidence="2">Catalyzes the dismutation of two molecules of 6,7-dimethyl-8-ribityllumazine, resulting in the formation of riboflavin and 5-amino-6-(D-ribitylamino)uracil.</text>
</comment>
<accession>A0ABS7U1G7</accession>
<gene>
    <name evidence="13" type="ORF">K7C98_34485</name>
</gene>
<dbReference type="Pfam" id="PF00677">
    <property type="entry name" value="Lum_binding"/>
    <property type="match status" value="2"/>
</dbReference>
<comment type="caution">
    <text evidence="13">The sequence shown here is derived from an EMBL/GenBank/DDBJ whole genome shotgun (WGS) entry which is preliminary data.</text>
</comment>
<dbReference type="PROSITE" id="PS51177">
    <property type="entry name" value="LUMAZINE_BIND"/>
    <property type="match status" value="2"/>
</dbReference>
<dbReference type="PANTHER" id="PTHR21098">
    <property type="entry name" value="RIBOFLAVIN SYNTHASE ALPHA CHAIN"/>
    <property type="match status" value="1"/>
</dbReference>
<feature type="repeat" description="Lumazine-binding" evidence="10">
    <location>
        <begin position="1"/>
        <end position="96"/>
    </location>
</feature>
<dbReference type="NCBIfam" id="TIGR00187">
    <property type="entry name" value="ribE"/>
    <property type="match status" value="1"/>
</dbReference>
<dbReference type="NCBIfam" id="NF009566">
    <property type="entry name" value="PRK13020.1"/>
    <property type="match status" value="1"/>
</dbReference>
<dbReference type="SUPFAM" id="SSF63380">
    <property type="entry name" value="Riboflavin synthase domain-like"/>
    <property type="match status" value="2"/>
</dbReference>